<dbReference type="GO" id="GO:0005975">
    <property type="term" value="P:carbohydrate metabolic process"/>
    <property type="evidence" value="ECO:0007669"/>
    <property type="project" value="InterPro"/>
</dbReference>
<dbReference type="InterPro" id="IPR017853">
    <property type="entry name" value="GH"/>
</dbReference>
<sequence length="1051" mass="118320">MIRSRPVVIFYDSDFPISASMEVRTAKLAEQGAILANADSLAEVLRQAEGGCFVNLHAPYFPKSAWQEILAFLKRGGGLLSVGGAAFKRPVRREADGWQVETEQTAYHQQLFIHEMLRVESSPIVSYAALETLPLLKGQESLFAAADTWNMVPHTTRNSDLPHQMGAAGTMSTQIHPLLKGVSKEGREVAAPVVLWENSRGDFVGSRWLFVNVPLSEGFWHDGGAEALLAWAAFCAKGVTELSIKPNYASYEPGEHAVLTLQTQLMGRTGTDSGTEVKGLSQAWKFDLTVEREDGAGASWTHHVTAAVNKEFNLVRIPVPLTIERGLYRVTCVAEAEDGEKRALRQGFWGHDPILLAEGNPITCDRDYFFKDGHPLPVVGMTYMTSDVARKFLFLPNADVWDRDMAQMAKAGINWIRTGIWTAYRNVMQVDGHASEEVLRAIDAFFLTAKKHNLQVTFTFFSFTPETWEGVNPYLDPQSVEAQKRFIRSIVSRHRESTHVDWDLINEPSMFDPAQIFSNGPRSSRDAFEQTAFTAWLKQRHESITLLQERWNMSPQQLPSFEAAVIPEADEINFDVQDMHRAKKGTRWLDYCLFSMDMHNRWAKELYDTIKEICPNHLVVVGQDEALGAQRPSPFFYQEAVDYTTVHSWWLNDNLVWDGIFAKTHNKPNVIQETGIMYVETPDGRAKRSENELRSMLERKYAYAFATGGAGAIHWIWNTNFYMDNANESHIGALRADGTEKPEADVSYDFGRFMAEIRDLFKERALEDIVAIFPYSNDFSNRKLAFDATTRMIRVLTYQMNMPLRAASEYHLDVLMDQPPKLIVLPSAHNIDEQAWHKLLDIVKTTGATLLATGPLSLDAYWHPASRLTDVLGEAELQNVRREEMLLLQGVKLPVSYGQRRIAEVAKEVRTSSAGSLAGDGGRGDAVIEIPLGEGKLIWSPLPVELNERTDTVLELYRYAIQAAGCDSGLQWKQGGDIAGVYGRKLRYKDGFLYVFVSEFAWDADIEVTDTDSGATYTFTLEKERSVLFAANSEGEIISVYRPEEVQIERS</sequence>
<evidence type="ECO:0000256" key="2">
    <source>
        <dbReference type="ARBA" id="ARBA00023295"/>
    </source>
</evidence>
<protein>
    <submittedName>
        <fullName evidence="4">Glycoside hydrolase</fullName>
    </submittedName>
</protein>
<evidence type="ECO:0000256" key="1">
    <source>
        <dbReference type="ARBA" id="ARBA00022801"/>
    </source>
</evidence>
<dbReference type="Pfam" id="PF02449">
    <property type="entry name" value="Glyco_hydro_42"/>
    <property type="match status" value="1"/>
</dbReference>
<accession>A0A6L8V924</accession>
<dbReference type="GO" id="GO:0009341">
    <property type="term" value="C:beta-galactosidase complex"/>
    <property type="evidence" value="ECO:0007669"/>
    <property type="project" value="InterPro"/>
</dbReference>
<gene>
    <name evidence="4" type="ORF">GQF01_27510</name>
</gene>
<dbReference type="GO" id="GO:0004565">
    <property type="term" value="F:beta-galactosidase activity"/>
    <property type="evidence" value="ECO:0007669"/>
    <property type="project" value="InterPro"/>
</dbReference>
<dbReference type="EMBL" id="WTUZ01000036">
    <property type="protein sequence ID" value="MZQ85859.1"/>
    <property type="molecule type" value="Genomic_DNA"/>
</dbReference>
<dbReference type="Proteomes" id="UP000481087">
    <property type="component" value="Unassembled WGS sequence"/>
</dbReference>
<evidence type="ECO:0000313" key="5">
    <source>
        <dbReference type="Proteomes" id="UP000481087"/>
    </source>
</evidence>
<dbReference type="Gene3D" id="3.20.20.80">
    <property type="entry name" value="Glycosidases"/>
    <property type="match status" value="1"/>
</dbReference>
<dbReference type="InterPro" id="IPR013529">
    <property type="entry name" value="Glyco_hydro_42_N"/>
</dbReference>
<dbReference type="RefSeq" id="WP_161410174.1">
    <property type="nucleotide sequence ID" value="NZ_WTUZ01000036.1"/>
</dbReference>
<proteinExistence type="predicted"/>
<feature type="domain" description="Glycoside hydrolase family 42 N-terminal" evidence="3">
    <location>
        <begin position="530"/>
        <end position="720"/>
    </location>
</feature>
<organism evidence="4 5">
    <name type="scientific">Paenibacillus silvestris</name>
    <dbReference type="NCBI Taxonomy" id="2606219"/>
    <lineage>
        <taxon>Bacteria</taxon>
        <taxon>Bacillati</taxon>
        <taxon>Bacillota</taxon>
        <taxon>Bacilli</taxon>
        <taxon>Bacillales</taxon>
        <taxon>Paenibacillaceae</taxon>
        <taxon>Paenibacillus</taxon>
    </lineage>
</organism>
<keyword evidence="2" id="KW-0326">Glycosidase</keyword>
<comment type="caution">
    <text evidence="4">The sequence shown here is derived from an EMBL/GenBank/DDBJ whole genome shotgun (WGS) entry which is preliminary data.</text>
</comment>
<dbReference type="AlphaFoldDB" id="A0A6L8V924"/>
<dbReference type="SUPFAM" id="SSF51445">
    <property type="entry name" value="(Trans)glycosidases"/>
    <property type="match status" value="1"/>
</dbReference>
<name>A0A6L8V924_9BACL</name>
<keyword evidence="1 4" id="KW-0378">Hydrolase</keyword>
<reference evidence="4 5" key="1">
    <citation type="submission" date="2019-12" db="EMBL/GenBank/DDBJ databases">
        <title>Paenibacillus sp. nov. sp. isolated from soil.</title>
        <authorList>
            <person name="Kim J."/>
            <person name="Jeong S.E."/>
            <person name="Jung H.S."/>
            <person name="Jeon C.O."/>
        </authorList>
    </citation>
    <scope>NUCLEOTIDE SEQUENCE [LARGE SCALE GENOMIC DNA]</scope>
    <source>
        <strain evidence="4 5">5J-6</strain>
    </source>
</reference>
<evidence type="ECO:0000259" key="3">
    <source>
        <dbReference type="Pfam" id="PF02449"/>
    </source>
</evidence>
<evidence type="ECO:0000313" key="4">
    <source>
        <dbReference type="EMBL" id="MZQ85859.1"/>
    </source>
</evidence>
<keyword evidence="5" id="KW-1185">Reference proteome</keyword>